<reference evidence="2" key="1">
    <citation type="journal article" date="2011" name="Genome Res.">
        <title>Phylogeny-wide analysis of social amoeba genomes highlights ancient origins for complex intercellular communication.</title>
        <authorList>
            <person name="Heidel A.J."/>
            <person name="Lawal H.M."/>
            <person name="Felder M."/>
            <person name="Schilde C."/>
            <person name="Helps N.R."/>
            <person name="Tunggal B."/>
            <person name="Rivero F."/>
            <person name="John U."/>
            <person name="Schleicher M."/>
            <person name="Eichinger L."/>
            <person name="Platzer M."/>
            <person name="Noegel A.A."/>
            <person name="Schaap P."/>
            <person name="Gloeckner G."/>
        </authorList>
    </citation>
    <scope>NUCLEOTIDE SEQUENCE [LARGE SCALE GENOMIC DNA]</scope>
    <source>
        <strain evidence="2">SH3</strain>
    </source>
</reference>
<dbReference type="AlphaFoldDB" id="F4QA35"/>
<dbReference type="EMBL" id="GL883026">
    <property type="protein sequence ID" value="EGG15554.1"/>
    <property type="molecule type" value="Genomic_DNA"/>
</dbReference>
<keyword evidence="2" id="KW-1185">Reference proteome</keyword>
<dbReference type="Proteomes" id="UP000007797">
    <property type="component" value="Unassembled WGS sequence"/>
</dbReference>
<dbReference type="GeneID" id="14867716"/>
<dbReference type="RefSeq" id="XP_004354296.1">
    <property type="nucleotide sequence ID" value="XM_004354244.1"/>
</dbReference>
<organism evidence="1 2">
    <name type="scientific">Cavenderia fasciculata</name>
    <name type="common">Slime mold</name>
    <name type="synonym">Dictyostelium fasciculatum</name>
    <dbReference type="NCBI Taxonomy" id="261658"/>
    <lineage>
        <taxon>Eukaryota</taxon>
        <taxon>Amoebozoa</taxon>
        <taxon>Evosea</taxon>
        <taxon>Eumycetozoa</taxon>
        <taxon>Dictyostelia</taxon>
        <taxon>Acytosteliales</taxon>
        <taxon>Cavenderiaceae</taxon>
        <taxon>Cavenderia</taxon>
    </lineage>
</organism>
<dbReference type="KEGG" id="dfa:DFA_10396"/>
<name>F4QA35_CACFS</name>
<evidence type="ECO:0000313" key="2">
    <source>
        <dbReference type="Proteomes" id="UP000007797"/>
    </source>
</evidence>
<proteinExistence type="predicted"/>
<protein>
    <submittedName>
        <fullName evidence="1">Uncharacterized protein</fullName>
    </submittedName>
</protein>
<gene>
    <name evidence="1" type="ORF">DFA_10396</name>
</gene>
<sequence>MLYYNINLMVNNNNQHLNVMEDGEFVNMTIPSKEFVQWIKQIEVGVVGGRLNQKIKDTFKLQFMQPPHYQGILNLLHMLCYHDRHDNTYGYTICVDLLLDYMSLRDKQDNKMVNNDYSSGSDDEDIFRIGTIKWFNDTLKEYDRTSLSKSKYKDTIPHLLVALSKVKVKQPRPHQNSSESLVFETLDIIWRLHIWGDKDIAMLLSIFKHYELNKVHRPLRKEIKHFIFDYLPTSSTLWYQSTKDIDSLFKQLITQDAYKDDYFIPPQQSGLKGGEQLVNQKSKSTKLESLVYQYFKNSCHNRLLSVIQDYSTILLDNNNNNNNKKDWKGNLIFLNILNMTDLAKTNSNFRMDLYLLKRILLTVETNNSYVHCQVLEFLSILLVENETHALEIQDIKEAYNCIINNKESIQPMTLFTFLCHLDKIEYPKVHQDIIDRVFELSLLSGNPQIIKKSKDIFLYYLSKKSTINHLILSPNLDYIIIDQFLSPLSYHQQEDIFMVINYLLNNKKRSMILRGSVQQNKNLTLIIKQLCEHNNVSLLNRFMTQHLLDRKDMSFVYLPCLMKRILVGWTADLPTKSLLIVFELFQQQRDKLYPYKNKLISLANKHTGSQSIRVFIQLLWICVDLKGIHHQETNQLFQLVLDIVLQPRYRQVDPLKQLMQWLMDASGGSVQLLSVRQRLKIVDWIESGIIKTNQDAKDSSYQMGDPEWLTLLRQYSQLISLTTKTIYNDECQDEGFLNPLISFYLDNILISVLVLNQTTNGGSSGMMNIKSTQLLVDIIVQTCNSLKYINTSNSCQPLLTLTSSLGRQVSSQELINISLNILKNKNNN</sequence>
<accession>F4QA35</accession>
<evidence type="ECO:0000313" key="1">
    <source>
        <dbReference type="EMBL" id="EGG15554.1"/>
    </source>
</evidence>